<comment type="subcellular location">
    <subcellularLocation>
        <location evidence="1">Cell membrane</location>
        <topology evidence="1">Multi-pass membrane protein</topology>
    </subcellularLocation>
</comment>
<feature type="region of interest" description="Disordered" evidence="6">
    <location>
        <begin position="300"/>
        <end position="380"/>
    </location>
</feature>
<feature type="transmembrane region" description="Helical" evidence="7">
    <location>
        <begin position="231"/>
        <end position="250"/>
    </location>
</feature>
<feature type="transmembrane region" description="Helical" evidence="7">
    <location>
        <begin position="270"/>
        <end position="291"/>
    </location>
</feature>
<organism evidence="9 10">
    <name type="scientific">Cafeteria roenbergensis</name>
    <name type="common">Marine flagellate</name>
    <dbReference type="NCBI Taxonomy" id="33653"/>
    <lineage>
        <taxon>Eukaryota</taxon>
        <taxon>Sar</taxon>
        <taxon>Stramenopiles</taxon>
        <taxon>Bigyra</taxon>
        <taxon>Opalozoa</taxon>
        <taxon>Bicosoecida</taxon>
        <taxon>Cafeteriaceae</taxon>
        <taxon>Cafeteria</taxon>
    </lineage>
</organism>
<feature type="compositionally biased region" description="Low complexity" evidence="6">
    <location>
        <begin position="348"/>
        <end position="380"/>
    </location>
</feature>
<reference evidence="9 10" key="1">
    <citation type="submission" date="2019-07" db="EMBL/GenBank/DDBJ databases">
        <title>Genomes of Cafeteria roenbergensis.</title>
        <authorList>
            <person name="Fischer M.G."/>
            <person name="Hackl T."/>
            <person name="Roman M."/>
        </authorList>
    </citation>
    <scope>NUCLEOTIDE SEQUENCE [LARGE SCALE GENOMIC DNA]</scope>
    <source>
        <strain evidence="9 10">E4-10P</strain>
    </source>
</reference>
<feature type="domain" description="VTT" evidence="8">
    <location>
        <begin position="125"/>
        <end position="250"/>
    </location>
</feature>
<feature type="transmembrane region" description="Helical" evidence="7">
    <location>
        <begin position="147"/>
        <end position="174"/>
    </location>
</feature>
<feature type="compositionally biased region" description="Low complexity" evidence="6">
    <location>
        <begin position="20"/>
        <end position="55"/>
    </location>
</feature>
<feature type="transmembrane region" description="Helical" evidence="7">
    <location>
        <begin position="65"/>
        <end position="83"/>
    </location>
</feature>
<dbReference type="GO" id="GO:0005886">
    <property type="term" value="C:plasma membrane"/>
    <property type="evidence" value="ECO:0007669"/>
    <property type="project" value="UniProtKB-SubCell"/>
</dbReference>
<keyword evidence="3 7" id="KW-0812">Transmembrane</keyword>
<feature type="transmembrane region" description="Helical" evidence="7">
    <location>
        <begin position="104"/>
        <end position="127"/>
    </location>
</feature>
<dbReference type="OrthoDB" id="166803at2759"/>
<keyword evidence="5 7" id="KW-0472">Membrane</keyword>
<sequence>MTIEVTKEGTPVASPGRPDSQAASSARVAASGTTASVSPERPAGAAGSRAGAPPDAEGWRTWKCGFRVLLLLVVLAAVAYIVVDSLTTMQLTKWFEDFLRWLRANLVLGSAAFAGVYVVATTCFFPGSILTLGAGFTFSAALGQGAGIAVATAVVFLGASLGATLAFFIGRYVLRDVAQSWSKKYRILGAIDRAIAKSGLRLMLLLRLSPVIPFSAFNYVAAATGVSIRDFVIANVAIIPGTVAYCYFGSLLSNVKATADGEVGDPALQWGLIAVGTVATVAALVTVTCFARRELNAALTDESSEEEDAGQSPAAGAAAAADPTGRGVIDDSDGPSGMGQAPRPTLLAGSLNGASTSSAGAAQGASAKGTTSAGAMASMA</sequence>
<evidence type="ECO:0000256" key="5">
    <source>
        <dbReference type="ARBA" id="ARBA00023136"/>
    </source>
</evidence>
<dbReference type="PANTHER" id="PTHR12677:SF59">
    <property type="entry name" value="GOLGI APPARATUS MEMBRANE PROTEIN TVP38-RELATED"/>
    <property type="match status" value="1"/>
</dbReference>
<dbReference type="InterPro" id="IPR015414">
    <property type="entry name" value="TMEM64"/>
</dbReference>
<accession>A0A5A8DVE7</accession>
<evidence type="ECO:0000256" key="2">
    <source>
        <dbReference type="ARBA" id="ARBA00022475"/>
    </source>
</evidence>
<dbReference type="Pfam" id="PF09335">
    <property type="entry name" value="VTT_dom"/>
    <property type="match status" value="1"/>
</dbReference>
<dbReference type="PANTHER" id="PTHR12677">
    <property type="entry name" value="GOLGI APPARATUS MEMBRANE PROTEIN TVP38-RELATED"/>
    <property type="match status" value="1"/>
</dbReference>
<feature type="region of interest" description="Disordered" evidence="6">
    <location>
        <begin position="1"/>
        <end position="55"/>
    </location>
</feature>
<evidence type="ECO:0000256" key="3">
    <source>
        <dbReference type="ARBA" id="ARBA00022692"/>
    </source>
</evidence>
<protein>
    <recommendedName>
        <fullName evidence="8">VTT domain-containing protein</fullName>
    </recommendedName>
</protein>
<dbReference type="EMBL" id="VLTO01000079">
    <property type="protein sequence ID" value="KAA0167701.1"/>
    <property type="molecule type" value="Genomic_DNA"/>
</dbReference>
<name>A0A5A8DVE7_CAFRO</name>
<evidence type="ECO:0000256" key="6">
    <source>
        <dbReference type="SAM" id="MobiDB-lite"/>
    </source>
</evidence>
<evidence type="ECO:0000313" key="10">
    <source>
        <dbReference type="Proteomes" id="UP000322899"/>
    </source>
</evidence>
<keyword evidence="2" id="KW-1003">Cell membrane</keyword>
<proteinExistence type="predicted"/>
<dbReference type="AlphaFoldDB" id="A0A5A8DVE7"/>
<dbReference type="InterPro" id="IPR032816">
    <property type="entry name" value="VTT_dom"/>
</dbReference>
<evidence type="ECO:0000259" key="8">
    <source>
        <dbReference type="Pfam" id="PF09335"/>
    </source>
</evidence>
<evidence type="ECO:0000313" key="9">
    <source>
        <dbReference type="EMBL" id="KAA0167701.1"/>
    </source>
</evidence>
<comment type="caution">
    <text evidence="9">The sequence shown here is derived from an EMBL/GenBank/DDBJ whole genome shotgun (WGS) entry which is preliminary data.</text>
</comment>
<gene>
    <name evidence="9" type="ORF">FNF27_07263</name>
</gene>
<evidence type="ECO:0000256" key="4">
    <source>
        <dbReference type="ARBA" id="ARBA00022989"/>
    </source>
</evidence>
<evidence type="ECO:0000256" key="1">
    <source>
        <dbReference type="ARBA" id="ARBA00004651"/>
    </source>
</evidence>
<evidence type="ECO:0000256" key="7">
    <source>
        <dbReference type="SAM" id="Phobius"/>
    </source>
</evidence>
<dbReference type="Proteomes" id="UP000322899">
    <property type="component" value="Unassembled WGS sequence"/>
</dbReference>
<keyword evidence="4 7" id="KW-1133">Transmembrane helix</keyword>